<dbReference type="HOGENOM" id="CLU_1837832_0_0_1"/>
<reference evidence="2" key="1">
    <citation type="journal article" date="2011" name="Nat. Genet.">
        <title>The Arabidopsis lyrata genome sequence and the basis of rapid genome size change.</title>
        <authorList>
            <person name="Hu T.T."/>
            <person name="Pattyn P."/>
            <person name="Bakker E.G."/>
            <person name="Cao J."/>
            <person name="Cheng J.-F."/>
            <person name="Clark R.M."/>
            <person name="Fahlgren N."/>
            <person name="Fawcett J.A."/>
            <person name="Grimwood J."/>
            <person name="Gundlach H."/>
            <person name="Haberer G."/>
            <person name="Hollister J.D."/>
            <person name="Ossowski S."/>
            <person name="Ottilar R.P."/>
            <person name="Salamov A.A."/>
            <person name="Schneeberger K."/>
            <person name="Spannagl M."/>
            <person name="Wang X."/>
            <person name="Yang L."/>
            <person name="Nasrallah M.E."/>
            <person name="Bergelson J."/>
            <person name="Carrington J.C."/>
            <person name="Gaut B.S."/>
            <person name="Schmutz J."/>
            <person name="Mayer K.F.X."/>
            <person name="Van de Peer Y."/>
            <person name="Grigoriev I.V."/>
            <person name="Nordborg M."/>
            <person name="Weigel D."/>
            <person name="Guo Y.-L."/>
        </authorList>
    </citation>
    <scope>NUCLEOTIDE SEQUENCE [LARGE SCALE GENOMIC DNA]</scope>
    <source>
        <strain evidence="2">cv. MN47</strain>
    </source>
</reference>
<dbReference type="EMBL" id="GL348716">
    <property type="protein sequence ID" value="EFH56215.1"/>
    <property type="molecule type" value="Genomic_DNA"/>
</dbReference>
<gene>
    <name evidence="1" type="ORF">ARALYDRAFT_670100</name>
</gene>
<dbReference type="Proteomes" id="UP000008694">
    <property type="component" value="Unassembled WGS sequence"/>
</dbReference>
<dbReference type="AlphaFoldDB" id="D7LHZ6"/>
<sequence length="140" mass="15820">MCHVRSPYAWWTPVTLLKYRLIIPLNYATHRLPVAPVYFLLPSAIRTTGFTGKPGTIIKLASIEKSPVLLCSLVNVFVPRVSSAKDKRGSCIKWKLLENLTKDKKLNRIHACPLPMSANHNLPNQPMEDEMTHLPLYSSV</sequence>
<protein>
    <submittedName>
        <fullName evidence="1">Predicted protein</fullName>
    </submittedName>
</protein>
<dbReference type="Gramene" id="Al_scaffold_0004_2819">
    <property type="protein sequence ID" value="Al_scaffold_0004_2819"/>
    <property type="gene ID" value="Al_scaffold_0004_2819"/>
</dbReference>
<organism evidence="2">
    <name type="scientific">Arabidopsis lyrata subsp. lyrata</name>
    <name type="common">Lyre-leaved rock-cress</name>
    <dbReference type="NCBI Taxonomy" id="81972"/>
    <lineage>
        <taxon>Eukaryota</taxon>
        <taxon>Viridiplantae</taxon>
        <taxon>Streptophyta</taxon>
        <taxon>Embryophyta</taxon>
        <taxon>Tracheophyta</taxon>
        <taxon>Spermatophyta</taxon>
        <taxon>Magnoliopsida</taxon>
        <taxon>eudicotyledons</taxon>
        <taxon>Gunneridae</taxon>
        <taxon>Pentapetalae</taxon>
        <taxon>rosids</taxon>
        <taxon>malvids</taxon>
        <taxon>Brassicales</taxon>
        <taxon>Brassicaceae</taxon>
        <taxon>Camelineae</taxon>
        <taxon>Arabidopsis</taxon>
    </lineage>
</organism>
<evidence type="ECO:0000313" key="2">
    <source>
        <dbReference type="Proteomes" id="UP000008694"/>
    </source>
</evidence>
<accession>D7LHZ6</accession>
<name>D7LHZ6_ARALL</name>
<proteinExistence type="predicted"/>
<keyword evidence="2" id="KW-1185">Reference proteome</keyword>
<evidence type="ECO:0000313" key="1">
    <source>
        <dbReference type="EMBL" id="EFH56215.1"/>
    </source>
</evidence>